<dbReference type="InterPro" id="IPR001387">
    <property type="entry name" value="Cro/C1-type_HTH"/>
</dbReference>
<dbReference type="EMBL" id="JAQLWV010000004">
    <property type="protein sequence ID" value="MDB7932122.1"/>
    <property type="molecule type" value="Genomic_DNA"/>
</dbReference>
<sequence length="105" mass="11941">MEYEKAFSERLAKLRINAGMSARDLSLSMGQSSGYINKIERAQNMPSMTGFFYMCEILKITPKDFFDDAVQDPYRVNAITEKLKLMSDKQLSAIEAVIEAIMEKS</sequence>
<name>A0AAW6CAR7_FLAPL</name>
<organism evidence="2 3">
    <name type="scientific">Flavonifractor plautii</name>
    <name type="common">Fusobacterium plautii</name>
    <dbReference type="NCBI Taxonomy" id="292800"/>
    <lineage>
        <taxon>Bacteria</taxon>
        <taxon>Bacillati</taxon>
        <taxon>Bacillota</taxon>
        <taxon>Clostridia</taxon>
        <taxon>Eubacteriales</taxon>
        <taxon>Oscillospiraceae</taxon>
        <taxon>Flavonifractor</taxon>
    </lineage>
</organism>
<dbReference type="CDD" id="cd00093">
    <property type="entry name" value="HTH_XRE"/>
    <property type="match status" value="1"/>
</dbReference>
<gene>
    <name evidence="2" type="ORF">PNE06_03435</name>
</gene>
<dbReference type="GO" id="GO:0003677">
    <property type="term" value="F:DNA binding"/>
    <property type="evidence" value="ECO:0007669"/>
    <property type="project" value="InterPro"/>
</dbReference>
<dbReference type="RefSeq" id="WP_195325263.1">
    <property type="nucleotide sequence ID" value="NZ_JADMVZ010000006.1"/>
</dbReference>
<accession>A0AAW6CAR7</accession>
<dbReference type="AlphaFoldDB" id="A0AAW6CAR7"/>
<dbReference type="SMART" id="SM00530">
    <property type="entry name" value="HTH_XRE"/>
    <property type="match status" value="1"/>
</dbReference>
<dbReference type="Pfam" id="PF01381">
    <property type="entry name" value="HTH_3"/>
    <property type="match status" value="1"/>
</dbReference>
<comment type="caution">
    <text evidence="2">The sequence shown here is derived from an EMBL/GenBank/DDBJ whole genome shotgun (WGS) entry which is preliminary data.</text>
</comment>
<proteinExistence type="predicted"/>
<dbReference type="Proteomes" id="UP001211173">
    <property type="component" value="Unassembled WGS sequence"/>
</dbReference>
<dbReference type="Gene3D" id="1.10.260.40">
    <property type="entry name" value="lambda repressor-like DNA-binding domains"/>
    <property type="match status" value="1"/>
</dbReference>
<protein>
    <submittedName>
        <fullName evidence="2">Helix-turn-helix transcriptional regulator</fullName>
    </submittedName>
</protein>
<evidence type="ECO:0000313" key="3">
    <source>
        <dbReference type="Proteomes" id="UP001211173"/>
    </source>
</evidence>
<evidence type="ECO:0000313" key="2">
    <source>
        <dbReference type="EMBL" id="MDB7932122.1"/>
    </source>
</evidence>
<dbReference type="PROSITE" id="PS50943">
    <property type="entry name" value="HTH_CROC1"/>
    <property type="match status" value="1"/>
</dbReference>
<evidence type="ECO:0000259" key="1">
    <source>
        <dbReference type="PROSITE" id="PS50943"/>
    </source>
</evidence>
<feature type="domain" description="HTH cro/C1-type" evidence="1">
    <location>
        <begin position="11"/>
        <end position="65"/>
    </location>
</feature>
<dbReference type="SUPFAM" id="SSF47413">
    <property type="entry name" value="lambda repressor-like DNA-binding domains"/>
    <property type="match status" value="1"/>
</dbReference>
<dbReference type="InterPro" id="IPR010982">
    <property type="entry name" value="Lambda_DNA-bd_dom_sf"/>
</dbReference>
<reference evidence="2" key="1">
    <citation type="submission" date="2023-01" db="EMBL/GenBank/DDBJ databases">
        <title>Human gut microbiome strain richness.</title>
        <authorList>
            <person name="Chen-Liaw A."/>
        </authorList>
    </citation>
    <scope>NUCLEOTIDE SEQUENCE</scope>
    <source>
        <strain evidence="2">1001287st1_F4_1001285I_161205</strain>
    </source>
</reference>